<protein>
    <submittedName>
        <fullName evidence="9">Sigma-70 family RNA polymerase sigma factor</fullName>
    </submittedName>
</protein>
<dbReference type="InterPro" id="IPR007627">
    <property type="entry name" value="RNA_pol_sigma70_r2"/>
</dbReference>
<dbReference type="InterPro" id="IPR007624">
    <property type="entry name" value="RNA_pol_sigma70_r3"/>
</dbReference>
<dbReference type="CDD" id="cd06171">
    <property type="entry name" value="Sigma70_r4"/>
    <property type="match status" value="1"/>
</dbReference>
<evidence type="ECO:0000259" key="7">
    <source>
        <dbReference type="Pfam" id="PF04542"/>
    </source>
</evidence>
<dbReference type="SUPFAM" id="SSF88659">
    <property type="entry name" value="Sigma3 and sigma4 domains of RNA polymerase sigma factors"/>
    <property type="match status" value="2"/>
</dbReference>
<dbReference type="EMBL" id="SDWT01000007">
    <property type="protein sequence ID" value="RYB89943.1"/>
    <property type="molecule type" value="Genomic_DNA"/>
</dbReference>
<sequence length="321" mass="35363">MGYPVLLRAIQQSRPLGVWAPGRSWATFHERGIDDARPSRTSMAPSSDLGASMRPLSTPPTPDRAETTARLVDRLRGDVDPVQREELVLELILVNLPVARRIARKFGGRGCEGEDLEQTAYVALVKAAQRFDPTAGHDFLTYAVPCITGETKRHFRDHGWMVRPPRPVQELRMLVEREQVRPDPTTGRPPTERELAARLDVAVELVREALQTAGCFAPSSLDRPVPGTADLVLADTLVDARSVSDFELAEARTVLGPVLSALAPFDRRLLHLSFVDERTQREIGDELGLSQSQVSRLVRDTLARLRETIDGAAGSCRDAAA</sequence>
<dbReference type="PANTHER" id="PTHR30385">
    <property type="entry name" value="SIGMA FACTOR F FLAGELLAR"/>
    <property type="match status" value="1"/>
</dbReference>
<dbReference type="Pfam" id="PF04545">
    <property type="entry name" value="Sigma70_r4"/>
    <property type="match status" value="1"/>
</dbReference>
<dbReference type="Gene3D" id="1.20.140.160">
    <property type="match status" value="1"/>
</dbReference>
<dbReference type="OrthoDB" id="9804285at2"/>
<dbReference type="AlphaFoldDB" id="A0A4Q2RRM2"/>
<gene>
    <name evidence="9" type="ORF">EUA93_21340</name>
</gene>
<dbReference type="InterPro" id="IPR007630">
    <property type="entry name" value="RNA_pol_sigma70_r4"/>
</dbReference>
<dbReference type="Pfam" id="PF04542">
    <property type="entry name" value="Sigma70_r2"/>
    <property type="match status" value="1"/>
</dbReference>
<feature type="domain" description="RNA polymerase sigma-70 region 4" evidence="8">
    <location>
        <begin position="259"/>
        <end position="307"/>
    </location>
</feature>
<organism evidence="9 10">
    <name type="scientific">Nocardioides oleivorans</name>
    <dbReference type="NCBI Taxonomy" id="273676"/>
    <lineage>
        <taxon>Bacteria</taxon>
        <taxon>Bacillati</taxon>
        <taxon>Actinomycetota</taxon>
        <taxon>Actinomycetes</taxon>
        <taxon>Propionibacteriales</taxon>
        <taxon>Nocardioidaceae</taxon>
        <taxon>Nocardioides</taxon>
    </lineage>
</organism>
<keyword evidence="1" id="KW-0805">Transcription regulation</keyword>
<keyword evidence="2" id="KW-0731">Sigma factor</keyword>
<dbReference type="Pfam" id="PF04539">
    <property type="entry name" value="Sigma70_r3"/>
    <property type="match status" value="1"/>
</dbReference>
<evidence type="ECO:0000259" key="6">
    <source>
        <dbReference type="Pfam" id="PF04539"/>
    </source>
</evidence>
<feature type="domain" description="RNA polymerase sigma-70 region 2" evidence="7">
    <location>
        <begin position="94"/>
        <end position="160"/>
    </location>
</feature>
<dbReference type="InterPro" id="IPR014284">
    <property type="entry name" value="RNA_pol_sigma-70_dom"/>
</dbReference>
<dbReference type="NCBIfam" id="TIGR02937">
    <property type="entry name" value="sigma70-ECF"/>
    <property type="match status" value="1"/>
</dbReference>
<dbReference type="InterPro" id="IPR013325">
    <property type="entry name" value="RNA_pol_sigma_r2"/>
</dbReference>
<evidence type="ECO:0000256" key="5">
    <source>
        <dbReference type="SAM" id="MobiDB-lite"/>
    </source>
</evidence>
<proteinExistence type="predicted"/>
<dbReference type="Proteomes" id="UP000294071">
    <property type="component" value="Unassembled WGS sequence"/>
</dbReference>
<evidence type="ECO:0000256" key="1">
    <source>
        <dbReference type="ARBA" id="ARBA00023015"/>
    </source>
</evidence>
<dbReference type="Gene3D" id="1.20.120.1810">
    <property type="match status" value="1"/>
</dbReference>
<keyword evidence="4" id="KW-0804">Transcription</keyword>
<accession>A0A4Q2RRM2</accession>
<evidence type="ECO:0000256" key="3">
    <source>
        <dbReference type="ARBA" id="ARBA00023125"/>
    </source>
</evidence>
<dbReference type="GO" id="GO:0016987">
    <property type="term" value="F:sigma factor activity"/>
    <property type="evidence" value="ECO:0007669"/>
    <property type="project" value="UniProtKB-KW"/>
</dbReference>
<dbReference type="GO" id="GO:0006352">
    <property type="term" value="P:DNA-templated transcription initiation"/>
    <property type="evidence" value="ECO:0007669"/>
    <property type="project" value="InterPro"/>
</dbReference>
<evidence type="ECO:0000256" key="4">
    <source>
        <dbReference type="ARBA" id="ARBA00023163"/>
    </source>
</evidence>
<keyword evidence="10" id="KW-1185">Reference proteome</keyword>
<evidence type="ECO:0000313" key="10">
    <source>
        <dbReference type="Proteomes" id="UP000294071"/>
    </source>
</evidence>
<comment type="caution">
    <text evidence="9">The sequence shown here is derived from an EMBL/GenBank/DDBJ whole genome shotgun (WGS) entry which is preliminary data.</text>
</comment>
<dbReference type="GO" id="GO:0003677">
    <property type="term" value="F:DNA binding"/>
    <property type="evidence" value="ECO:0007669"/>
    <property type="project" value="UniProtKB-KW"/>
</dbReference>
<name>A0A4Q2RRM2_9ACTN</name>
<evidence type="ECO:0000313" key="9">
    <source>
        <dbReference type="EMBL" id="RYB89943.1"/>
    </source>
</evidence>
<feature type="domain" description="RNA polymerase sigma-70 region 3" evidence="6">
    <location>
        <begin position="185"/>
        <end position="245"/>
    </location>
</feature>
<dbReference type="PANTHER" id="PTHR30385:SF4">
    <property type="entry name" value="RNA POLYMERASE SIGMA-E FACTOR"/>
    <property type="match status" value="1"/>
</dbReference>
<reference evidence="9 10" key="1">
    <citation type="submission" date="2019-01" db="EMBL/GenBank/DDBJ databases">
        <title>Novel species of Nocardioides.</title>
        <authorList>
            <person name="Liu Q."/>
            <person name="Xin Y.-H."/>
        </authorList>
    </citation>
    <scope>NUCLEOTIDE SEQUENCE [LARGE SCALE GENOMIC DNA]</scope>
    <source>
        <strain evidence="9 10">CGMCC 4.6882</strain>
    </source>
</reference>
<dbReference type="InterPro" id="IPR013324">
    <property type="entry name" value="RNA_pol_sigma_r3/r4-like"/>
</dbReference>
<evidence type="ECO:0000256" key="2">
    <source>
        <dbReference type="ARBA" id="ARBA00023082"/>
    </source>
</evidence>
<feature type="region of interest" description="Disordered" evidence="5">
    <location>
        <begin position="35"/>
        <end position="65"/>
    </location>
</feature>
<keyword evidence="3" id="KW-0238">DNA-binding</keyword>
<evidence type="ECO:0000259" key="8">
    <source>
        <dbReference type="Pfam" id="PF04545"/>
    </source>
</evidence>
<dbReference type="SUPFAM" id="SSF88946">
    <property type="entry name" value="Sigma2 domain of RNA polymerase sigma factors"/>
    <property type="match status" value="1"/>
</dbReference>